<evidence type="ECO:0000313" key="3">
    <source>
        <dbReference type="Proteomes" id="UP001139494"/>
    </source>
</evidence>
<keyword evidence="1" id="KW-1133">Transmembrane helix</keyword>
<organism evidence="2 3">
    <name type="scientific">Natronomonas aquatica</name>
    <dbReference type="NCBI Taxonomy" id="2841590"/>
    <lineage>
        <taxon>Archaea</taxon>
        <taxon>Methanobacteriati</taxon>
        <taxon>Methanobacteriota</taxon>
        <taxon>Stenosarchaea group</taxon>
        <taxon>Halobacteria</taxon>
        <taxon>Halobacteriales</taxon>
        <taxon>Natronomonadaceae</taxon>
        <taxon>Natronomonas</taxon>
    </lineage>
</organism>
<feature type="transmembrane region" description="Helical" evidence="1">
    <location>
        <begin position="85"/>
        <end position="102"/>
    </location>
</feature>
<feature type="transmembrane region" description="Helical" evidence="1">
    <location>
        <begin position="123"/>
        <end position="144"/>
    </location>
</feature>
<reference evidence="2" key="1">
    <citation type="journal article" date="2023" name="Front. Microbiol.">
        <title>Genomic-based phylogenetic and metabolic analyses of the genus Natronomonas, and description of Natronomonas aquatica sp. nov.</title>
        <authorList>
            <person name="Garcia-Roldan A."/>
            <person name="Duran-Viseras A."/>
            <person name="de la Haba R.R."/>
            <person name="Corral P."/>
            <person name="Sanchez-Porro C."/>
            <person name="Ventosa A."/>
        </authorList>
    </citation>
    <scope>NUCLEOTIDE SEQUENCE</scope>
    <source>
        <strain evidence="2">F2-12</strain>
    </source>
</reference>
<feature type="transmembrane region" description="Helical" evidence="1">
    <location>
        <begin position="150"/>
        <end position="172"/>
    </location>
</feature>
<dbReference type="RefSeq" id="WP_256027972.1">
    <property type="nucleotide sequence ID" value="NZ_JAHLKM010000001.1"/>
</dbReference>
<keyword evidence="3" id="KW-1185">Reference proteome</keyword>
<evidence type="ECO:0000256" key="1">
    <source>
        <dbReference type="SAM" id="Phobius"/>
    </source>
</evidence>
<keyword evidence="1" id="KW-0472">Membrane</keyword>
<protein>
    <submittedName>
        <fullName evidence="2">Uncharacterized protein</fullName>
    </submittedName>
</protein>
<evidence type="ECO:0000313" key="2">
    <source>
        <dbReference type="EMBL" id="MCQ4332054.1"/>
    </source>
</evidence>
<name>A0A9R1D382_9EURY</name>
<comment type="caution">
    <text evidence="2">The sequence shown here is derived from an EMBL/GenBank/DDBJ whole genome shotgun (WGS) entry which is preliminary data.</text>
</comment>
<feature type="transmembrane region" description="Helical" evidence="1">
    <location>
        <begin position="45"/>
        <end position="65"/>
    </location>
</feature>
<dbReference type="EMBL" id="JAHLKM010000001">
    <property type="protein sequence ID" value="MCQ4332054.1"/>
    <property type="molecule type" value="Genomic_DNA"/>
</dbReference>
<feature type="transmembrane region" description="Helical" evidence="1">
    <location>
        <begin position="12"/>
        <end position="33"/>
    </location>
</feature>
<accession>A0A9R1D382</accession>
<feature type="transmembrane region" description="Helical" evidence="1">
    <location>
        <begin position="184"/>
        <end position="201"/>
    </location>
</feature>
<gene>
    <name evidence="2" type="ORF">KM295_00850</name>
</gene>
<dbReference type="AlphaFoldDB" id="A0A9R1D382"/>
<proteinExistence type="predicted"/>
<feature type="transmembrane region" description="Helical" evidence="1">
    <location>
        <begin position="213"/>
        <end position="234"/>
    </location>
</feature>
<keyword evidence="1" id="KW-0812">Transmembrane</keyword>
<dbReference type="Proteomes" id="UP001139494">
    <property type="component" value="Unassembled WGS sequence"/>
</dbReference>
<sequence length="244" mass="25450">MAEPTVVGSGVLARFLAFVVLFVACGVTTVYAALNDRRGTLSVEIWRYVVVAMGIGMVYAVFGGYELLGSTLLSDAALTGLRQVSQLFFIILLSLSMRELYYRLPYRDADSNATLLSHGRARLLEAAFMGIVFVEFVVVISIGLTVAVQAIQAVASVAFAAYGISFAAGTRAEAMAGGTVVDSLLVRFIAVLTCLGAAGALDGGALVGLPPTLVAGAVTVFLVMSAAFLITLALRLRANVEAAV</sequence>